<dbReference type="PROSITE" id="PS00662">
    <property type="entry name" value="T2SP_E"/>
    <property type="match status" value="1"/>
</dbReference>
<reference evidence="4" key="1">
    <citation type="journal article" date="2019" name="Int. J. Syst. Evol. Microbiol.">
        <title>The Global Catalogue of Microorganisms (GCM) 10K type strain sequencing project: providing services to taxonomists for standard genome sequencing and annotation.</title>
        <authorList>
            <consortium name="The Broad Institute Genomics Platform"/>
            <consortium name="The Broad Institute Genome Sequencing Center for Infectious Disease"/>
            <person name="Wu L."/>
            <person name="Ma J."/>
        </authorList>
    </citation>
    <scope>NUCLEOTIDE SEQUENCE [LARGE SCALE GENOMIC DNA]</scope>
    <source>
        <strain evidence="4">CGMCC 1.9106</strain>
    </source>
</reference>
<dbReference type="PANTHER" id="PTHR30486:SF15">
    <property type="entry name" value="TYPE II_IV SECRETION SYSTEM ATPASE"/>
    <property type="match status" value="1"/>
</dbReference>
<dbReference type="EMBL" id="JBHTAC010000019">
    <property type="protein sequence ID" value="MFC7244761.1"/>
    <property type="molecule type" value="Genomic_DNA"/>
</dbReference>
<dbReference type="InterPro" id="IPR050921">
    <property type="entry name" value="T4SS_GSP_E_ATPase"/>
</dbReference>
<evidence type="ECO:0000313" key="3">
    <source>
        <dbReference type="EMBL" id="MFC7244761.1"/>
    </source>
</evidence>
<feature type="domain" description="Bacterial type II secretion system protein E" evidence="2">
    <location>
        <begin position="329"/>
        <end position="343"/>
    </location>
</feature>
<dbReference type="Gene3D" id="3.40.50.300">
    <property type="entry name" value="P-loop containing nucleotide triphosphate hydrolases"/>
    <property type="match status" value="1"/>
</dbReference>
<dbReference type="SUPFAM" id="SSF52540">
    <property type="entry name" value="P-loop containing nucleoside triphosphate hydrolases"/>
    <property type="match status" value="1"/>
</dbReference>
<comment type="caution">
    <text evidence="3">The sequence shown here is derived from an EMBL/GenBank/DDBJ whole genome shotgun (WGS) entry which is preliminary data.</text>
</comment>
<sequence>MSLQDRLGVRSAPAPAAPGVLSERISSVNEASGAVGGHAVPVSSVPVSAVQFGRRNTRRAYDPLAAVRKRAHQALLDLLGPQLYDTVADDAELERRVRDALPEVLAREEANLTAGDRATAYRQILDEILGHGPIEPLLRDPEITEIMVNAWDRIFVERFGHIHAVDAAFMDETHLRRVIDKIVSRIGRRVDESSPMVDARLPDGSRVNAVVPPIALDGAALTVRKFAADPFTVEDLVRFGTMPERVAELLRACVQGRLDILISGGTGTGKTTLLNVVSSFLPPDERIITIEDSAELRLLQDHVLRLEYRPPNVEGRGEVTIRDLVRNALRMRPDRIVVGEVRDGAALDMLQAMNTGHDGSLTTVHANTPRDSLARLETMVLMAGMDLPVRAIREQVASAVDVVVQLARLRDGTRRITHITEVTGMEGDVITLQDLFVFDHRAGQDQYGRHQGALVSTGLRPRFVDHLADHGIIVGPELFGRGQ</sequence>
<dbReference type="Gene3D" id="3.30.450.380">
    <property type="match status" value="1"/>
</dbReference>
<evidence type="ECO:0000259" key="2">
    <source>
        <dbReference type="PROSITE" id="PS00662"/>
    </source>
</evidence>
<gene>
    <name evidence="3" type="ORF">ACFQO7_19980</name>
</gene>
<dbReference type="Pfam" id="PF00437">
    <property type="entry name" value="T2SSE"/>
    <property type="match status" value="1"/>
</dbReference>
<evidence type="ECO:0000256" key="1">
    <source>
        <dbReference type="ARBA" id="ARBA00006611"/>
    </source>
</evidence>
<dbReference type="RefSeq" id="WP_376807748.1">
    <property type="nucleotide sequence ID" value="NZ_JBHTAC010000019.1"/>
</dbReference>
<accession>A0ABW2H2D2</accession>
<dbReference type="PANTHER" id="PTHR30486">
    <property type="entry name" value="TWITCHING MOTILITY PROTEIN PILT"/>
    <property type="match status" value="1"/>
</dbReference>
<organism evidence="3 4">
    <name type="scientific">Catellatospora aurea</name>
    <dbReference type="NCBI Taxonomy" id="1337874"/>
    <lineage>
        <taxon>Bacteria</taxon>
        <taxon>Bacillati</taxon>
        <taxon>Actinomycetota</taxon>
        <taxon>Actinomycetes</taxon>
        <taxon>Micromonosporales</taxon>
        <taxon>Micromonosporaceae</taxon>
        <taxon>Catellatospora</taxon>
    </lineage>
</organism>
<name>A0ABW2H2D2_9ACTN</name>
<dbReference type="InterPro" id="IPR027417">
    <property type="entry name" value="P-loop_NTPase"/>
</dbReference>
<dbReference type="Proteomes" id="UP001596392">
    <property type="component" value="Unassembled WGS sequence"/>
</dbReference>
<evidence type="ECO:0000313" key="4">
    <source>
        <dbReference type="Proteomes" id="UP001596392"/>
    </source>
</evidence>
<protein>
    <submittedName>
        <fullName evidence="3">CpaF family protein</fullName>
    </submittedName>
</protein>
<dbReference type="InterPro" id="IPR001482">
    <property type="entry name" value="T2SS/T4SS_dom"/>
</dbReference>
<comment type="similarity">
    <text evidence="1">Belongs to the GSP E family.</text>
</comment>
<dbReference type="CDD" id="cd01130">
    <property type="entry name" value="VirB11-like_ATPase"/>
    <property type="match status" value="1"/>
</dbReference>
<keyword evidence="4" id="KW-1185">Reference proteome</keyword>
<proteinExistence type="inferred from homology"/>